<dbReference type="Proteomes" id="UP000011182">
    <property type="component" value="Unassembled WGS sequence"/>
</dbReference>
<accession>A0A9W5PBL8</accession>
<evidence type="ECO:0000256" key="1">
    <source>
        <dbReference type="SAM" id="MobiDB-lite"/>
    </source>
</evidence>
<reference evidence="2 3" key="1">
    <citation type="journal article" date="2014" name="Syst. Appl. Microbiol.">
        <title>Genomic insights into the taxonomic status of the three subspecies of Bacillus subtilis.</title>
        <authorList>
            <person name="Yi H."/>
            <person name="Chun J."/>
            <person name="Cha C.J."/>
        </authorList>
    </citation>
    <scope>NUCLEOTIDE SEQUENCE [LARGE SCALE GENOMIC DNA]</scope>
    <source>
        <strain evidence="2 3">KCTC 13429</strain>
    </source>
</reference>
<proteinExistence type="predicted"/>
<sequence>MEVIEFSADASRLSMQITAVRISSNQGGDSLNKEKSHDLPKNM</sequence>
<organism evidence="2 3">
    <name type="scientific">Bacillus inaquosorum KCTC 13429</name>
    <dbReference type="NCBI Taxonomy" id="1236548"/>
    <lineage>
        <taxon>Bacteria</taxon>
        <taxon>Bacillati</taxon>
        <taxon>Bacillota</taxon>
        <taxon>Bacilli</taxon>
        <taxon>Bacillales</taxon>
        <taxon>Bacillaceae</taxon>
        <taxon>Bacillus</taxon>
    </lineage>
</organism>
<keyword evidence="3" id="KW-1185">Reference proteome</keyword>
<feature type="region of interest" description="Disordered" evidence="1">
    <location>
        <begin position="24"/>
        <end position="43"/>
    </location>
</feature>
<dbReference type="AlphaFoldDB" id="A0A9W5PBL8"/>
<evidence type="ECO:0000313" key="2">
    <source>
        <dbReference type="EMBL" id="ELS59837.1"/>
    </source>
</evidence>
<dbReference type="EMBL" id="AMXN01000008">
    <property type="protein sequence ID" value="ELS59837.1"/>
    <property type="molecule type" value="Genomic_DNA"/>
</dbReference>
<evidence type="ECO:0000313" key="3">
    <source>
        <dbReference type="Proteomes" id="UP000011182"/>
    </source>
</evidence>
<protein>
    <submittedName>
        <fullName evidence="2">Uncharacterized protein</fullName>
    </submittedName>
</protein>
<feature type="compositionally biased region" description="Basic and acidic residues" evidence="1">
    <location>
        <begin position="31"/>
        <end position="43"/>
    </location>
</feature>
<comment type="caution">
    <text evidence="2">The sequence shown here is derived from an EMBL/GenBank/DDBJ whole genome shotgun (WGS) entry which is preliminary data.</text>
</comment>
<gene>
    <name evidence="2" type="ORF">BSI_37910</name>
</gene>
<name>A0A9W5PBL8_9BACI</name>